<accession>A0AAV7LDQ2</accession>
<dbReference type="Proteomes" id="UP001066276">
    <property type="component" value="Chromosome 11"/>
</dbReference>
<dbReference type="EMBL" id="JANPWB010000015">
    <property type="protein sequence ID" value="KAJ1089766.1"/>
    <property type="molecule type" value="Genomic_DNA"/>
</dbReference>
<evidence type="ECO:0000256" key="1">
    <source>
        <dbReference type="SAM" id="MobiDB-lite"/>
    </source>
</evidence>
<gene>
    <name evidence="2" type="ORF">NDU88_002911</name>
</gene>
<proteinExistence type="predicted"/>
<reference evidence="2" key="1">
    <citation type="journal article" date="2022" name="bioRxiv">
        <title>Sequencing and chromosome-scale assembly of the giantPleurodeles waltlgenome.</title>
        <authorList>
            <person name="Brown T."/>
            <person name="Elewa A."/>
            <person name="Iarovenko S."/>
            <person name="Subramanian E."/>
            <person name="Araus A.J."/>
            <person name="Petzold A."/>
            <person name="Susuki M."/>
            <person name="Suzuki K.-i.T."/>
            <person name="Hayashi T."/>
            <person name="Toyoda A."/>
            <person name="Oliveira C."/>
            <person name="Osipova E."/>
            <person name="Leigh N.D."/>
            <person name="Simon A."/>
            <person name="Yun M.H."/>
        </authorList>
    </citation>
    <scope>NUCLEOTIDE SEQUENCE</scope>
    <source>
        <strain evidence="2">20211129_DDA</strain>
        <tissue evidence="2">Liver</tissue>
    </source>
</reference>
<evidence type="ECO:0000313" key="2">
    <source>
        <dbReference type="EMBL" id="KAJ1089766.1"/>
    </source>
</evidence>
<protein>
    <submittedName>
        <fullName evidence="2">Uncharacterized protein</fullName>
    </submittedName>
</protein>
<keyword evidence="3" id="KW-1185">Reference proteome</keyword>
<dbReference type="AlphaFoldDB" id="A0AAV7LDQ2"/>
<feature type="region of interest" description="Disordered" evidence="1">
    <location>
        <begin position="25"/>
        <end position="51"/>
    </location>
</feature>
<name>A0AAV7LDQ2_PLEWA</name>
<comment type="caution">
    <text evidence="2">The sequence shown here is derived from an EMBL/GenBank/DDBJ whole genome shotgun (WGS) entry which is preliminary data.</text>
</comment>
<evidence type="ECO:0000313" key="3">
    <source>
        <dbReference type="Proteomes" id="UP001066276"/>
    </source>
</evidence>
<feature type="region of interest" description="Disordered" evidence="1">
    <location>
        <begin position="68"/>
        <end position="99"/>
    </location>
</feature>
<feature type="compositionally biased region" description="Basic residues" evidence="1">
    <location>
        <begin position="71"/>
        <end position="81"/>
    </location>
</feature>
<sequence>MGTRLAFPPNVPGVLAAFGAIKKSQALRAAPPEPPEVSVSTKQGSGHPWRARAATNQAMRHTVLPMAQSAPRRKTGGRAAHHPSNAPAPQKQSKVWAHGMRSRDVEAAVAAVIERAERLIRISRNSRPPS</sequence>
<organism evidence="2 3">
    <name type="scientific">Pleurodeles waltl</name>
    <name type="common">Iberian ribbed newt</name>
    <dbReference type="NCBI Taxonomy" id="8319"/>
    <lineage>
        <taxon>Eukaryota</taxon>
        <taxon>Metazoa</taxon>
        <taxon>Chordata</taxon>
        <taxon>Craniata</taxon>
        <taxon>Vertebrata</taxon>
        <taxon>Euteleostomi</taxon>
        <taxon>Amphibia</taxon>
        <taxon>Batrachia</taxon>
        <taxon>Caudata</taxon>
        <taxon>Salamandroidea</taxon>
        <taxon>Salamandridae</taxon>
        <taxon>Pleurodelinae</taxon>
        <taxon>Pleurodeles</taxon>
    </lineage>
</organism>